<feature type="region of interest" description="Disordered" evidence="3">
    <location>
        <begin position="139"/>
        <end position="202"/>
    </location>
</feature>
<evidence type="ECO:0008006" key="6">
    <source>
        <dbReference type="Google" id="ProtNLM"/>
    </source>
</evidence>
<dbReference type="InterPro" id="IPR041916">
    <property type="entry name" value="Anti_sigma_zinc_sf"/>
</dbReference>
<accession>A0A6N9YKL6</accession>
<name>A0A6N9YKL6_9ACTN</name>
<dbReference type="AlphaFoldDB" id="A0A6N9YKL6"/>
<evidence type="ECO:0000256" key="3">
    <source>
        <dbReference type="SAM" id="MobiDB-lite"/>
    </source>
</evidence>
<protein>
    <recommendedName>
        <fullName evidence="6">Zf-HC2 domain-containing protein</fullName>
    </recommendedName>
</protein>
<dbReference type="Gene3D" id="1.10.10.1320">
    <property type="entry name" value="Anti-sigma factor, zinc-finger domain"/>
    <property type="match status" value="1"/>
</dbReference>
<reference evidence="4 5" key="1">
    <citation type="submission" date="2020-02" db="EMBL/GenBank/DDBJ databases">
        <authorList>
            <person name="Li X.-J."/>
            <person name="Feng X.-M."/>
        </authorList>
    </citation>
    <scope>NUCLEOTIDE SEQUENCE [LARGE SCALE GENOMIC DNA]</scope>
    <source>
        <strain evidence="4 5">CGMCC 4.7225</strain>
    </source>
</reference>
<evidence type="ECO:0000256" key="2">
    <source>
        <dbReference type="ARBA" id="ARBA00023163"/>
    </source>
</evidence>
<gene>
    <name evidence="4" type="ORF">G1H11_09140</name>
</gene>
<comment type="caution">
    <text evidence="4">The sequence shown here is derived from an EMBL/GenBank/DDBJ whole genome shotgun (WGS) entry which is preliminary data.</text>
</comment>
<sequence length="285" mass="29360">MSDTDRHPPEHVLAELAEAVDPVDDELSAAYAHLQECESCQAVVTQLEDVKQLLHALPSRLPTPPGVSARLTEALAAEAGAANLRPATDEPVDGAGGSVTAIHDRPVAWFRRRLPQTLAAAASAAVIGLVGYTFVSGESPPDFSSAGGNDDSAEAEATDGVMADQPAMESAPEAGAREEEESSDDAGTTNGDTDQDVGTSGLQIPEDSLVLAVIDVWESGDEIEARCGGELADDLGLDLVGSAYVEDEILAVVVDGHLLTGWMIPDCGAGVDAAQEIVQTPVPGS</sequence>
<evidence type="ECO:0000256" key="1">
    <source>
        <dbReference type="ARBA" id="ARBA00023015"/>
    </source>
</evidence>
<evidence type="ECO:0000313" key="4">
    <source>
        <dbReference type="EMBL" id="NED95477.1"/>
    </source>
</evidence>
<dbReference type="RefSeq" id="WP_163818249.1">
    <property type="nucleotide sequence ID" value="NZ_JAAGOB010000004.1"/>
</dbReference>
<organism evidence="4 5">
    <name type="scientific">Phytoactinopolyspora alkaliphila</name>
    <dbReference type="NCBI Taxonomy" id="1783498"/>
    <lineage>
        <taxon>Bacteria</taxon>
        <taxon>Bacillati</taxon>
        <taxon>Actinomycetota</taxon>
        <taxon>Actinomycetes</taxon>
        <taxon>Jiangellales</taxon>
        <taxon>Jiangellaceae</taxon>
        <taxon>Phytoactinopolyspora</taxon>
    </lineage>
</organism>
<dbReference type="Proteomes" id="UP000469185">
    <property type="component" value="Unassembled WGS sequence"/>
</dbReference>
<keyword evidence="2" id="KW-0804">Transcription</keyword>
<keyword evidence="5" id="KW-1185">Reference proteome</keyword>
<dbReference type="EMBL" id="JAAGOB010000004">
    <property type="protein sequence ID" value="NED95477.1"/>
    <property type="molecule type" value="Genomic_DNA"/>
</dbReference>
<feature type="compositionally biased region" description="Polar residues" evidence="3">
    <location>
        <begin position="185"/>
        <end position="202"/>
    </location>
</feature>
<evidence type="ECO:0000313" key="5">
    <source>
        <dbReference type="Proteomes" id="UP000469185"/>
    </source>
</evidence>
<keyword evidence="1" id="KW-0805">Transcription regulation</keyword>
<proteinExistence type="predicted"/>